<evidence type="ECO:0000313" key="1">
    <source>
        <dbReference type="EMBL" id="RMQ84095.1"/>
    </source>
</evidence>
<proteinExistence type="predicted"/>
<organism evidence="1 2">
    <name type="scientific">Pseudomonas salomonii</name>
    <dbReference type="NCBI Taxonomy" id="191391"/>
    <lineage>
        <taxon>Bacteria</taxon>
        <taxon>Pseudomonadati</taxon>
        <taxon>Pseudomonadota</taxon>
        <taxon>Gammaproteobacteria</taxon>
        <taxon>Pseudomonadales</taxon>
        <taxon>Pseudomonadaceae</taxon>
        <taxon>Pseudomonas</taxon>
    </lineage>
</organism>
<accession>A0A3M4Q102</accession>
<dbReference type="EMBL" id="RBRL01000369">
    <property type="protein sequence ID" value="RMQ84095.1"/>
    <property type="molecule type" value="Genomic_DNA"/>
</dbReference>
<evidence type="ECO:0008006" key="3">
    <source>
        <dbReference type="Google" id="ProtNLM"/>
    </source>
</evidence>
<comment type="caution">
    <text evidence="1">The sequence shown here is derived from an EMBL/GenBank/DDBJ whole genome shotgun (WGS) entry which is preliminary data.</text>
</comment>
<dbReference type="Proteomes" id="UP000277179">
    <property type="component" value="Unassembled WGS sequence"/>
</dbReference>
<evidence type="ECO:0000313" key="2">
    <source>
        <dbReference type="Proteomes" id="UP000277179"/>
    </source>
</evidence>
<dbReference type="PROSITE" id="PS51257">
    <property type="entry name" value="PROKAR_LIPOPROTEIN"/>
    <property type="match status" value="1"/>
</dbReference>
<protein>
    <recommendedName>
        <fullName evidence="3">Lipoprotein</fullName>
    </recommendedName>
</protein>
<gene>
    <name evidence="1" type="ORF">ALP97_04157</name>
</gene>
<reference evidence="1 2" key="1">
    <citation type="submission" date="2018-08" db="EMBL/GenBank/DDBJ databases">
        <title>Recombination of ecologically and evolutionarily significant loci maintains genetic cohesion in the Pseudomonas syringae species complex.</title>
        <authorList>
            <person name="Dillon M."/>
            <person name="Thakur S."/>
            <person name="Almeida R.N.D."/>
            <person name="Weir B.S."/>
            <person name="Guttman D.S."/>
        </authorList>
    </citation>
    <scope>NUCLEOTIDE SEQUENCE [LARGE SCALE GENOMIC DNA]</scope>
    <source>
        <strain evidence="1 2">ICMP 11288</strain>
    </source>
</reference>
<sequence>MSMRAFLIAGLALAVSGCGNISNIRAYNTAYVEPTSGDTARLRVITNGMARGVPGRDCIDWRVPGAGVMAVSESGFAGQNNGRSLGMPESNRRVEAQGSARSELKVPANKPFAMNFQSEGYVSGGNSYSCRQSFHFTPKAGQDYELILLDGGQCLIALQRLNPTGKPENVPVEKAKLCNAMDMF</sequence>
<dbReference type="AlphaFoldDB" id="A0A3M4Q102"/>
<name>A0A3M4Q102_9PSED</name>